<feature type="region of interest" description="Disordered" evidence="1">
    <location>
        <begin position="535"/>
        <end position="560"/>
    </location>
</feature>
<protein>
    <submittedName>
        <fullName evidence="3">Uncharacterized protein</fullName>
    </submittedName>
</protein>
<feature type="compositionally biased region" description="Basic and acidic residues" evidence="1">
    <location>
        <begin position="2067"/>
        <end position="2087"/>
    </location>
</feature>
<feature type="region of interest" description="Disordered" evidence="1">
    <location>
        <begin position="1292"/>
        <end position="1344"/>
    </location>
</feature>
<feature type="compositionally biased region" description="Basic and acidic residues" evidence="1">
    <location>
        <begin position="2024"/>
        <end position="2044"/>
    </location>
</feature>
<keyword evidence="4" id="KW-1185">Reference proteome</keyword>
<feature type="compositionally biased region" description="Basic and acidic residues" evidence="1">
    <location>
        <begin position="1958"/>
        <end position="1977"/>
    </location>
</feature>
<feature type="region of interest" description="Disordered" evidence="1">
    <location>
        <begin position="737"/>
        <end position="962"/>
    </location>
</feature>
<dbReference type="EMBL" id="JASPKY010000006">
    <property type="protein sequence ID" value="KAK9754597.1"/>
    <property type="molecule type" value="Genomic_DNA"/>
</dbReference>
<feature type="region of interest" description="Disordered" evidence="1">
    <location>
        <begin position="1958"/>
        <end position="1991"/>
    </location>
</feature>
<feature type="region of interest" description="Disordered" evidence="1">
    <location>
        <begin position="1126"/>
        <end position="1165"/>
    </location>
</feature>
<feature type="signal peptide" evidence="2">
    <location>
        <begin position="1"/>
        <end position="21"/>
    </location>
</feature>
<feature type="region of interest" description="Disordered" evidence="1">
    <location>
        <begin position="2644"/>
        <end position="2672"/>
    </location>
</feature>
<comment type="caution">
    <text evidence="3">The sequence shown here is derived from an EMBL/GenBank/DDBJ whole genome shotgun (WGS) entry which is preliminary data.</text>
</comment>
<feature type="compositionally biased region" description="Polar residues" evidence="1">
    <location>
        <begin position="2329"/>
        <end position="2339"/>
    </location>
</feature>
<feature type="compositionally biased region" description="Polar residues" evidence="1">
    <location>
        <begin position="758"/>
        <end position="771"/>
    </location>
</feature>
<feature type="compositionally biased region" description="Acidic residues" evidence="1">
    <location>
        <begin position="1811"/>
        <end position="1821"/>
    </location>
</feature>
<feature type="compositionally biased region" description="Basic and acidic residues" evidence="1">
    <location>
        <begin position="2566"/>
        <end position="2583"/>
    </location>
</feature>
<feature type="compositionally biased region" description="Polar residues" evidence="1">
    <location>
        <begin position="2088"/>
        <end position="2103"/>
    </location>
</feature>
<reference evidence="3 4" key="1">
    <citation type="journal article" date="2024" name="BMC Genomics">
        <title>De novo assembly and annotation of Popillia japonica's genome with initial clues to its potential as an invasive pest.</title>
        <authorList>
            <person name="Cucini C."/>
            <person name="Boschi S."/>
            <person name="Funari R."/>
            <person name="Cardaioli E."/>
            <person name="Iannotti N."/>
            <person name="Marturano G."/>
            <person name="Paoli F."/>
            <person name="Bruttini M."/>
            <person name="Carapelli A."/>
            <person name="Frati F."/>
            <person name="Nardi F."/>
        </authorList>
    </citation>
    <scope>NUCLEOTIDE SEQUENCE [LARGE SCALE GENOMIC DNA]</scope>
    <source>
        <strain evidence="3">DMR45628</strain>
    </source>
</reference>
<feature type="region of interest" description="Disordered" evidence="1">
    <location>
        <begin position="2874"/>
        <end position="2954"/>
    </location>
</feature>
<feature type="compositionally biased region" description="Basic and acidic residues" evidence="1">
    <location>
        <begin position="1237"/>
        <end position="1267"/>
    </location>
</feature>
<evidence type="ECO:0000256" key="2">
    <source>
        <dbReference type="SAM" id="SignalP"/>
    </source>
</evidence>
<feature type="compositionally biased region" description="Polar residues" evidence="1">
    <location>
        <begin position="2718"/>
        <end position="2740"/>
    </location>
</feature>
<feature type="compositionally biased region" description="Basic and acidic residues" evidence="1">
    <location>
        <begin position="1860"/>
        <end position="1879"/>
    </location>
</feature>
<accession>A0AAW1N8I5</accession>
<feature type="compositionally biased region" description="Polar residues" evidence="1">
    <location>
        <begin position="824"/>
        <end position="840"/>
    </location>
</feature>
<feature type="compositionally biased region" description="Basic and acidic residues" evidence="1">
    <location>
        <begin position="676"/>
        <end position="702"/>
    </location>
</feature>
<feature type="region of interest" description="Disordered" evidence="1">
    <location>
        <begin position="1576"/>
        <end position="1595"/>
    </location>
</feature>
<feature type="compositionally biased region" description="Basic and acidic residues" evidence="1">
    <location>
        <begin position="857"/>
        <end position="877"/>
    </location>
</feature>
<feature type="region of interest" description="Disordered" evidence="1">
    <location>
        <begin position="1498"/>
        <end position="1528"/>
    </location>
</feature>
<feature type="region of interest" description="Disordered" evidence="1">
    <location>
        <begin position="1729"/>
        <end position="1748"/>
    </location>
</feature>
<feature type="compositionally biased region" description="Basic and acidic residues" evidence="1">
    <location>
        <begin position="2924"/>
        <end position="2954"/>
    </location>
</feature>
<evidence type="ECO:0000256" key="1">
    <source>
        <dbReference type="SAM" id="MobiDB-lite"/>
    </source>
</evidence>
<feature type="chain" id="PRO_5043878424" evidence="2">
    <location>
        <begin position="22"/>
        <end position="2954"/>
    </location>
</feature>
<feature type="compositionally biased region" description="Basic and acidic residues" evidence="1">
    <location>
        <begin position="1370"/>
        <end position="1391"/>
    </location>
</feature>
<feature type="compositionally biased region" description="Low complexity" evidence="1">
    <location>
        <begin position="1768"/>
        <end position="1780"/>
    </location>
</feature>
<feature type="compositionally biased region" description="Basic and acidic residues" evidence="1">
    <location>
        <begin position="1399"/>
        <end position="1422"/>
    </location>
</feature>
<feature type="region of interest" description="Disordered" evidence="1">
    <location>
        <begin position="204"/>
        <end position="244"/>
    </location>
</feature>
<feature type="compositionally biased region" description="Polar residues" evidence="1">
    <location>
        <begin position="1316"/>
        <end position="1338"/>
    </location>
</feature>
<feature type="compositionally biased region" description="Polar residues" evidence="1">
    <location>
        <begin position="1443"/>
        <end position="1452"/>
    </location>
</feature>
<feature type="compositionally biased region" description="Basic and acidic residues" evidence="1">
    <location>
        <begin position="924"/>
        <end position="962"/>
    </location>
</feature>
<feature type="compositionally biased region" description="Basic and acidic residues" evidence="1">
    <location>
        <begin position="213"/>
        <end position="223"/>
    </location>
</feature>
<feature type="region of interest" description="Disordered" evidence="1">
    <location>
        <begin position="2221"/>
        <end position="2274"/>
    </location>
</feature>
<feature type="region of interest" description="Disordered" evidence="1">
    <location>
        <begin position="1753"/>
        <end position="1917"/>
    </location>
</feature>
<feature type="region of interest" description="Disordered" evidence="1">
    <location>
        <begin position="467"/>
        <end position="487"/>
    </location>
</feature>
<organism evidence="3 4">
    <name type="scientific">Popillia japonica</name>
    <name type="common">Japanese beetle</name>
    <dbReference type="NCBI Taxonomy" id="7064"/>
    <lineage>
        <taxon>Eukaryota</taxon>
        <taxon>Metazoa</taxon>
        <taxon>Ecdysozoa</taxon>
        <taxon>Arthropoda</taxon>
        <taxon>Hexapoda</taxon>
        <taxon>Insecta</taxon>
        <taxon>Pterygota</taxon>
        <taxon>Neoptera</taxon>
        <taxon>Endopterygota</taxon>
        <taxon>Coleoptera</taxon>
        <taxon>Polyphaga</taxon>
        <taxon>Scarabaeiformia</taxon>
        <taxon>Scarabaeidae</taxon>
        <taxon>Rutelinae</taxon>
        <taxon>Popillia</taxon>
    </lineage>
</organism>
<feature type="compositionally biased region" description="Low complexity" evidence="1">
    <location>
        <begin position="1729"/>
        <end position="1738"/>
    </location>
</feature>
<feature type="region of interest" description="Disordered" evidence="1">
    <location>
        <begin position="1233"/>
        <end position="1267"/>
    </location>
</feature>
<feature type="compositionally biased region" description="Basic and acidic residues" evidence="1">
    <location>
        <begin position="2144"/>
        <end position="2157"/>
    </location>
</feature>
<feature type="compositionally biased region" description="Low complexity" evidence="1">
    <location>
        <begin position="2660"/>
        <end position="2671"/>
    </location>
</feature>
<feature type="compositionally biased region" description="Basic and acidic residues" evidence="1">
    <location>
        <begin position="1585"/>
        <end position="1595"/>
    </location>
</feature>
<evidence type="ECO:0000313" key="3">
    <source>
        <dbReference type="EMBL" id="KAK9754597.1"/>
    </source>
</evidence>
<keyword evidence="2" id="KW-0732">Signal</keyword>
<feature type="compositionally biased region" description="Basic and acidic residues" evidence="1">
    <location>
        <begin position="1781"/>
        <end position="1810"/>
    </location>
</feature>
<feature type="region of interest" description="Disordered" evidence="1">
    <location>
        <begin position="2718"/>
        <end position="2746"/>
    </location>
</feature>
<name>A0AAW1N8I5_POPJA</name>
<feature type="region of interest" description="Disordered" evidence="1">
    <location>
        <begin position="320"/>
        <end position="353"/>
    </location>
</feature>
<dbReference type="Proteomes" id="UP001458880">
    <property type="component" value="Unassembled WGS sequence"/>
</dbReference>
<feature type="region of interest" description="Disordered" evidence="1">
    <location>
        <begin position="2564"/>
        <end position="2584"/>
    </location>
</feature>
<feature type="region of interest" description="Disordered" evidence="1">
    <location>
        <begin position="1370"/>
        <end position="1469"/>
    </location>
</feature>
<feature type="region of interest" description="Disordered" evidence="1">
    <location>
        <begin position="2312"/>
        <end position="2351"/>
    </location>
</feature>
<feature type="compositionally biased region" description="Basic and acidic residues" evidence="1">
    <location>
        <begin position="782"/>
        <end position="811"/>
    </location>
</feature>
<feature type="region of interest" description="Disordered" evidence="1">
    <location>
        <begin position="662"/>
        <end position="718"/>
    </location>
</feature>
<sequence length="2954" mass="330356">MLRSIPTLILLTIPPLSLLTARNLANNILSRLFLETSGVPITKTSAELISEPKLTTVVPKPKPRTTKSPDTHLQLTTNTERSETATIKSPVRDDTLDTDDSESVIDTYTDKRKFWENVTKDKQDPIIKKRYSLYEDTTTEKIPVTKRTSIHEVSIEPPVPKPRIALQSSQSIPESKEEVPMTFDEKIEAEFAKPLSEYQAAFVDHSTKSTIKPPEKEEQKSDSSESDQSKSGYENTGYISDSGDVEHYISDSEIEDRVPQIRERQMSVFQTPITTARKNIYERSMSLPTEDLYDLKNILQRKQNYEQQIKKDMVDEELMTEIEEESSPERKALRIHPIQEEESSSAKSIPDKDAAEVTTVKDIAKSFGETVKTTKIEAKIQEKKVQQIEEKPEAEERKSVKDIAKSFESETFIMGQKVMSTKHTITEEAKVERDKSEEVQEIEKVIQKPSTEQKPTDKVDLTKYMEESVDESTTDVTMQDFETSEELGSKEIDEISTKKRVISDSASYDIQKGELTETLTTDSILLVSEKDLRTSELHEESKVGFKEDTSETDEKSEESKITYASDIDRDSLVTKDIIDMLKREDHAEIMSEEQEPSLLEKQIPKDVELDADLSEADQKSDASRVTYASDIEKDVYRDDVEVAHKFTDEVKVSPIDYDKCNGRLDDASPVSQKDVVTVEKAHKPDETKILPREDSSTHKPDIDSVTISATRKSDADSAVEVETHKLDVSSTHKLEDQVSVSQIIETPKTHKESETGPRIQSSTESEQSVFSDHSIDLGNANYKEDLTSKPSDSMEVHVDKSEIEDSEKIADLEQDGTDIETKSLDSLNATEISPKTSFYTEDNIPEITISLSGKQRRISEESEDSEGKPPKKEEPRKVIGKSDSGSPIYQPEEHVQDTVWEVSVQSQEQPLFEEKTSELPVAKIFHEKDEELSGSLHDESDLGSEIHQDHSESSSDKLKSDSHSEIEKLILESLHQQKISHEDAKIIASELLQDIEAEIQKRQSAPQDVSGSPLILQAGQTEVSEYLQQLAEAKGLDSREVQLVQSVLARKQRQLGKLARGDTQASSMEITDEDLRYSGAEVDYSPSGSRAHILEEQIEHLEVERIVERKLSRELGLTLGDTPIFGRSDDDADKPEEKYEEHKTEIDTKVTEKVQSEKDKSETVTVVDNTTEAKIQETEKTKKTTETLVKEAGKIKEDNYISSKDATADILEDETVVSDITITISGTTSEDVCTEQSHLDEKVEKESKTTGKFESQEETIKQDDKAHVEETIKKSQEYQELSKEDVKATIDRSEATKVSDDVVSTTSETHMHKKISSSSTIVDTSRTESKTISSTVLTDISPDELESLKKNLSSEELKDIKAEVVKTVTKELKHTSSDDSKSSVDDIKSPDEQVSTSSSEKKGLADYKTDVVMRRSKARDTDTSSSSPVFKPDRKSGIDFEAYSSSGESHYQSFELDSGRSRPCSSDVEGLLAAGSSEYESALTSQEMSVGTHMTSYHTAVSSLSSKESMKSLDSESSGNLASVEVSEASETLVPSDYDIADMTGQTLDDFSVDAPKQQSTELSDSELIFPDMQESIDVSEEDPDIKVPDDLPSKMKRSCEMTFQPEPKVLVPESPHSEIVQEIDERFGTSLDEGSVLSVSLSSTSSATALRTVIEMAHEPEKHESNLILSGASDQLSFDDMGSKESLVPAMTQSVTDTSTSTIPQSRDTRIESVTITTSTVAEDGIQSVSTQVTSQSHSPDLDQIEDLKFKEEPFDPKKRGHRRCESTISSNLMSSISTDIERKIHTDLTDGDKYMSIKEGKSDEKKDVDETEKDQDQDADQVFHKELQGRYVDGEYDLDAKENDVFDLSRPQSQVSKSDSERERITSTAFSDDRPDSELGELAKQCSSSEAVSDPIERPLTPEPCEPCDECEIKDDTPEFSSEAQASVGELEQEYSSAIARSQEISEIKKQILAEVASDKHTHPKDIFDKRDSHGKLSSTSSEKSSFEDAEAEAVFGMVAHVSPAHKMKQICPILEDEDAEKHELETRERAQKEFEKRRAQYRDQSPGAIPDIKVTQHMAPLVDRGFRYPDLELEKKDEKTEEIQKSTPQTPASSKSSESTDQGREYNVEEPIFTVPEEPEDLVALEEKSEAKPQTASKSPESAEKPAAEPERDIASPTESPNSDSFEMLEKPDLIDDFVVIEEVGKEASEMDLEGKSVKISSRKYVKRHDQEVEEYLVKSAPSPTTKMTDIKYYPDGSSSEELGFDFEESPPQPSDQSSTAPGKSPRDYIYEYDKELEANRKWIEQQFQGSQAAMIAAGYGYEMEFERGPLEDIKEEDINDFDSSRIGSLSSQKESGGSLGSVKDSYSSTPEYDVLAGRKYFTRSGDHDDVSMSSLQEFENLERAMSLEHRRCLAGSQDSSSNGSFKNRFYVGRSGQGDDVSVSSLKEFEGLEKACIAAHKIEIKVKEEEAMLSQIEEGQESIASESESCETVSGTDKKLIPDSDDEDYEKRMFEIDEIIRQAQSNVERFIEVEKTESLGRGDSFEEVAKVPDLDLDTPITRSATKVQWAQADDVMATSTDSLDLKADKPSHHDSTDSLDQKTTAADIMTASTDSIEFQAQKCKDAITSDSIEIRDGDKSYMITSDSLEMVTGSQANIVTSDSIDEDGSRIGIHDQSSSSTGKDFSSSVKDDIGDIAQARQTSEYMLGSTDSIASTSTATHATYQYESDSIYSGSHTSGGSNTMVSSTETIEPSQFRDQAEGSEAFKRPWFDEDQYLREGMQPYVTEIIEPCDDEDGYSHTVHRQIQLPPEVSKVTFSGPDAEEQMRKFMEKFDNVVEEHETEEIDEFGNKHVKRIVQKRFIIMDDKPDSDKAQITKTVTDDQGSRTIFTQQFNTRQTHRMPRTEETTGEASGLQERPEQQSAPQTFARAETEETPGQRQSTEEERPIADQHMLSDEMKKLLQELEEESKK</sequence>
<evidence type="ECO:0000313" key="4">
    <source>
        <dbReference type="Proteomes" id="UP001458880"/>
    </source>
</evidence>
<feature type="region of interest" description="Disordered" evidence="1">
    <location>
        <begin position="2024"/>
        <end position="2174"/>
    </location>
</feature>
<proteinExistence type="predicted"/>
<gene>
    <name evidence="3" type="ORF">QE152_g1078</name>
</gene>
<feature type="compositionally biased region" description="Basic and acidic residues" evidence="1">
    <location>
        <begin position="1135"/>
        <end position="1162"/>
    </location>
</feature>